<feature type="compositionally biased region" description="Low complexity" evidence="2">
    <location>
        <begin position="725"/>
        <end position="743"/>
    </location>
</feature>
<feature type="compositionally biased region" description="Low complexity" evidence="2">
    <location>
        <begin position="529"/>
        <end position="545"/>
    </location>
</feature>
<accession>A0A6A5WCY3</accession>
<feature type="coiled-coil region" evidence="1">
    <location>
        <begin position="860"/>
        <end position="887"/>
    </location>
</feature>
<evidence type="ECO:0000313" key="3">
    <source>
        <dbReference type="EMBL" id="KAF1998659.1"/>
    </source>
</evidence>
<feature type="compositionally biased region" description="Polar residues" evidence="2">
    <location>
        <begin position="474"/>
        <end position="495"/>
    </location>
</feature>
<evidence type="ECO:0000313" key="4">
    <source>
        <dbReference type="Proteomes" id="UP000799779"/>
    </source>
</evidence>
<evidence type="ECO:0000256" key="1">
    <source>
        <dbReference type="SAM" id="Coils"/>
    </source>
</evidence>
<feature type="region of interest" description="Disordered" evidence="2">
    <location>
        <begin position="318"/>
        <end position="344"/>
    </location>
</feature>
<dbReference type="Proteomes" id="UP000799779">
    <property type="component" value="Unassembled WGS sequence"/>
</dbReference>
<reference evidence="3" key="1">
    <citation type="journal article" date="2020" name="Stud. Mycol.">
        <title>101 Dothideomycetes genomes: a test case for predicting lifestyles and emergence of pathogens.</title>
        <authorList>
            <person name="Haridas S."/>
            <person name="Albert R."/>
            <person name="Binder M."/>
            <person name="Bloem J."/>
            <person name="Labutti K."/>
            <person name="Salamov A."/>
            <person name="Andreopoulos B."/>
            <person name="Baker S."/>
            <person name="Barry K."/>
            <person name="Bills G."/>
            <person name="Bluhm B."/>
            <person name="Cannon C."/>
            <person name="Castanera R."/>
            <person name="Culley D."/>
            <person name="Daum C."/>
            <person name="Ezra D."/>
            <person name="Gonzalez J."/>
            <person name="Henrissat B."/>
            <person name="Kuo A."/>
            <person name="Liang C."/>
            <person name="Lipzen A."/>
            <person name="Lutzoni F."/>
            <person name="Magnuson J."/>
            <person name="Mondo S."/>
            <person name="Nolan M."/>
            <person name="Ohm R."/>
            <person name="Pangilinan J."/>
            <person name="Park H.-J."/>
            <person name="Ramirez L."/>
            <person name="Alfaro M."/>
            <person name="Sun H."/>
            <person name="Tritt A."/>
            <person name="Yoshinaga Y."/>
            <person name="Zwiers L.-H."/>
            <person name="Turgeon B."/>
            <person name="Goodwin S."/>
            <person name="Spatafora J."/>
            <person name="Crous P."/>
            <person name="Grigoriev I."/>
        </authorList>
    </citation>
    <scope>NUCLEOTIDE SEQUENCE</scope>
    <source>
        <strain evidence="3">CBS 123094</strain>
    </source>
</reference>
<feature type="compositionally biased region" description="Polar residues" evidence="2">
    <location>
        <begin position="813"/>
        <end position="824"/>
    </location>
</feature>
<feature type="region of interest" description="Disordered" evidence="2">
    <location>
        <begin position="1"/>
        <end position="170"/>
    </location>
</feature>
<feature type="region of interest" description="Disordered" evidence="2">
    <location>
        <begin position="672"/>
        <end position="700"/>
    </location>
</feature>
<feature type="region of interest" description="Disordered" evidence="2">
    <location>
        <begin position="210"/>
        <end position="252"/>
    </location>
</feature>
<feature type="compositionally biased region" description="Low complexity" evidence="2">
    <location>
        <begin position="216"/>
        <end position="227"/>
    </location>
</feature>
<feature type="region of interest" description="Disordered" evidence="2">
    <location>
        <begin position="715"/>
        <end position="750"/>
    </location>
</feature>
<feature type="compositionally biased region" description="Polar residues" evidence="2">
    <location>
        <begin position="786"/>
        <end position="802"/>
    </location>
</feature>
<gene>
    <name evidence="3" type="ORF">P154DRAFT_621583</name>
</gene>
<feature type="region of interest" description="Disordered" evidence="2">
    <location>
        <begin position="785"/>
        <end position="824"/>
    </location>
</feature>
<dbReference type="EMBL" id="ML977602">
    <property type="protein sequence ID" value="KAF1998659.1"/>
    <property type="molecule type" value="Genomic_DNA"/>
</dbReference>
<feature type="compositionally biased region" description="Polar residues" evidence="2">
    <location>
        <begin position="546"/>
        <end position="558"/>
    </location>
</feature>
<organism evidence="3 4">
    <name type="scientific">Amniculicola lignicola CBS 123094</name>
    <dbReference type="NCBI Taxonomy" id="1392246"/>
    <lineage>
        <taxon>Eukaryota</taxon>
        <taxon>Fungi</taxon>
        <taxon>Dikarya</taxon>
        <taxon>Ascomycota</taxon>
        <taxon>Pezizomycotina</taxon>
        <taxon>Dothideomycetes</taxon>
        <taxon>Pleosporomycetidae</taxon>
        <taxon>Pleosporales</taxon>
        <taxon>Amniculicolaceae</taxon>
        <taxon>Amniculicola</taxon>
    </lineage>
</organism>
<feature type="compositionally biased region" description="Low complexity" evidence="2">
    <location>
        <begin position="24"/>
        <end position="35"/>
    </location>
</feature>
<protein>
    <submittedName>
        <fullName evidence="3">Uncharacterized protein</fullName>
    </submittedName>
</protein>
<dbReference type="AlphaFoldDB" id="A0A6A5WCY3"/>
<feature type="compositionally biased region" description="Polar residues" evidence="2">
    <location>
        <begin position="122"/>
        <end position="146"/>
    </location>
</feature>
<keyword evidence="1" id="KW-0175">Coiled coil</keyword>
<feature type="compositionally biased region" description="Polar residues" evidence="2">
    <location>
        <begin position="83"/>
        <end position="99"/>
    </location>
</feature>
<sequence>MSGFHQEITDANSAFRLPGHKMVSKAPKSSFSPASGQNKGKAKASDDNSISSPPKETLSEKYDAVNTEMFPRPASKVPGKASTPASTSQVNKSSKTTGASRLPISLPRFGRAGSHIPPLASPISSSVPRNQASRIGTKPTNETPQFTVDVHKPLPSPPIAQVVNPVSPAKTSRTLVDATVAGTPADWPILKPHTTRNTAQRSISADNAYMNRGSEHSSSSSNTSFGSRNPYRTLIGDSPPSAGEATSSAPRAMARTASPFPFKQPTYVESPISVDSSAFGSPLAYKNTSSSNKIGDDEDFLDHPSLVEDGLDAPRAEHYADDGGNNMQIADRERSTSRFESDSGDYRINESTETVLSSGVRVKRLSSQSPHSGYGPVLTIAEDADDIIYGTGADAPDVPSLSKSVSSNIIRERPLSALADRISRGVRKAGVDRGPNAGPPNPRSFGNILSDENSQMRMAPASPSASPGAFGTETPISTSISTMSNTPRFSKSGVGSLTDRARAMGTLQNRAVSSPLVGTPRYVPRRTVPGASSSSAGSPIGTSSSRKAAQSVNKTSPVHVQKVDHLRNPLRPPRISSLAPSSKKMAAVSANTPSVSPVTKTRIHSAATTQKATAIVSESVSGDPINSHTGAHAHEPPTTGSAVSAIQDDEFVSYSQSQYLSHIIANTIITSPQHEDLAPPPPPTMSPPLHTKNGPPLTQNTKKITLKRSFKVLFRKRKPSMLDPSSANTSGSNTTSSKRSSVTARAGSALGRHFNRTSNLLPTKATSLVSLSTFSSSKCHLANPTKLATTSSQHQLPSQKHPQPQDDPDRPASAQTPPITQISDTLQRREHVLSEIREQGVIQDLIAEALDTQRHIQSGIQAAEVYIRKAEAQVRELEVAILRLQSLLSGRDVEG</sequence>
<feature type="compositionally biased region" description="Basic and acidic residues" evidence="2">
    <location>
        <begin position="330"/>
        <end position="344"/>
    </location>
</feature>
<dbReference type="OrthoDB" id="5407305at2759"/>
<name>A0A6A5WCY3_9PLEO</name>
<keyword evidence="4" id="KW-1185">Reference proteome</keyword>
<feature type="region of interest" description="Disordered" evidence="2">
    <location>
        <begin position="457"/>
        <end position="600"/>
    </location>
</feature>
<feature type="compositionally biased region" description="Polar residues" evidence="2">
    <location>
        <begin position="589"/>
        <end position="599"/>
    </location>
</feature>
<proteinExistence type="predicted"/>
<evidence type="ECO:0000256" key="2">
    <source>
        <dbReference type="SAM" id="MobiDB-lite"/>
    </source>
</evidence>